<dbReference type="Proteomes" id="UP000439752">
    <property type="component" value="Unassembled WGS sequence"/>
</dbReference>
<dbReference type="RefSeq" id="WP_159173557.1">
    <property type="nucleotide sequence ID" value="NZ_LR732312.1"/>
</dbReference>
<protein>
    <submittedName>
        <fullName evidence="4">Histidine N-alpha-methyltransferase</fullName>
        <ecNumber evidence="4">2.1.1.44</ecNumber>
    </submittedName>
</protein>
<dbReference type="NCBIfam" id="TIGR03438">
    <property type="entry name" value="egtD_ergothio"/>
    <property type="match status" value="1"/>
</dbReference>
<evidence type="ECO:0000256" key="2">
    <source>
        <dbReference type="ARBA" id="ARBA00022679"/>
    </source>
</evidence>
<evidence type="ECO:0000256" key="1">
    <source>
        <dbReference type="ARBA" id="ARBA00022603"/>
    </source>
</evidence>
<evidence type="ECO:0000313" key="4">
    <source>
        <dbReference type="EMBL" id="VWX37526.1"/>
    </source>
</evidence>
<dbReference type="InterPro" id="IPR035094">
    <property type="entry name" value="EgtD"/>
</dbReference>
<dbReference type="InterPro" id="IPR029063">
    <property type="entry name" value="SAM-dependent_MTases_sf"/>
</dbReference>
<dbReference type="InterPro" id="IPR051128">
    <property type="entry name" value="EgtD_Methyltrsf_superfamily"/>
</dbReference>
<accession>A0A653IE98</accession>
<dbReference type="AlphaFoldDB" id="A0A653IE98"/>
<dbReference type="Pfam" id="PF10017">
    <property type="entry name" value="Methyltransf_33"/>
    <property type="match status" value="1"/>
</dbReference>
<evidence type="ECO:0000313" key="5">
    <source>
        <dbReference type="Proteomes" id="UP000439752"/>
    </source>
</evidence>
<gene>
    <name evidence="4" type="primary">egtD</name>
    <name evidence="4" type="ORF">EXIGUO9Y_310015</name>
</gene>
<keyword evidence="1 4" id="KW-0489">Methyltransferase</keyword>
<dbReference type="InterPro" id="IPR017804">
    <property type="entry name" value="MeTrfase_EgtD-like"/>
</dbReference>
<dbReference type="InterPro" id="IPR019257">
    <property type="entry name" value="MeTrfase_dom"/>
</dbReference>
<dbReference type="Gene3D" id="3.40.50.150">
    <property type="entry name" value="Vaccinia Virus protein VP39"/>
    <property type="match status" value="1"/>
</dbReference>
<evidence type="ECO:0000259" key="3">
    <source>
        <dbReference type="Pfam" id="PF10017"/>
    </source>
</evidence>
<proteinExistence type="predicted"/>
<sequence length="320" mass="36318">MSQQVKSFDLYTTQQNMLEEVIAGLSKPAKTLHAKYFYDQTGSELFEQITQQPEYYPTRTELEILTTHQTTIADKIGPVHTLIEYGSGSSRKIKSLLSSLHGLEEYVPIDISKDYLLQSAAELSKDYPNLSIKAVCGDYSTPITLPVDRALKKVIFFPGSTIGNFDPAEAMEFLRHSSHLLEVGDGFLIGVDTKKNPDILHRAYNDMAGVTEAFNLNILTHINRVLDGTFDQTRFEHVAFYNEAQGRIEMHIRSRIDQIVQINGQPFTFQEGETIHTENSYKYSIEEFQQLAGKSGFRAVTYWTDANQHFSVHYLEKTNG</sequence>
<name>A0A653IE98_9BACL</name>
<keyword evidence="5" id="KW-1185">Reference proteome</keyword>
<keyword evidence="2 4" id="KW-0808">Transferase</keyword>
<organism evidence="4 5">
    <name type="scientific">Exiguobacterium oxidotolerans</name>
    <dbReference type="NCBI Taxonomy" id="223958"/>
    <lineage>
        <taxon>Bacteria</taxon>
        <taxon>Bacillati</taxon>
        <taxon>Bacillota</taxon>
        <taxon>Bacilli</taxon>
        <taxon>Bacillales</taxon>
        <taxon>Bacillales Family XII. Incertae Sedis</taxon>
        <taxon>Exiguobacterium</taxon>
    </lineage>
</organism>
<dbReference type="GO" id="GO:0052706">
    <property type="term" value="F:L-histidine N(alpha)-methyltransferase activity"/>
    <property type="evidence" value="ECO:0007669"/>
    <property type="project" value="UniProtKB-EC"/>
</dbReference>
<dbReference type="SUPFAM" id="SSF53335">
    <property type="entry name" value="S-adenosyl-L-methionine-dependent methyltransferases"/>
    <property type="match status" value="1"/>
</dbReference>
<dbReference type="PIRSF" id="PIRSF018005">
    <property type="entry name" value="UCP018005"/>
    <property type="match status" value="1"/>
</dbReference>
<reference evidence="4 5" key="1">
    <citation type="submission" date="2019-10" db="EMBL/GenBank/DDBJ databases">
        <authorList>
            <person name="Karimi E."/>
        </authorList>
    </citation>
    <scope>NUCLEOTIDE SEQUENCE [LARGE SCALE GENOMIC DNA]</scope>
    <source>
        <strain evidence="4">Exiguobacterium sp. 9Y</strain>
    </source>
</reference>
<dbReference type="GO" id="GO:0032259">
    <property type="term" value="P:methylation"/>
    <property type="evidence" value="ECO:0007669"/>
    <property type="project" value="UniProtKB-KW"/>
</dbReference>
<dbReference type="EC" id="2.1.1.44" evidence="4"/>
<dbReference type="EMBL" id="CABWKQ010000025">
    <property type="protein sequence ID" value="VWX37526.1"/>
    <property type="molecule type" value="Genomic_DNA"/>
</dbReference>
<feature type="domain" description="Histidine-specific methyltransferase SAM-dependent" evidence="3">
    <location>
        <begin position="19"/>
        <end position="316"/>
    </location>
</feature>
<dbReference type="PANTHER" id="PTHR43397">
    <property type="entry name" value="ERGOTHIONEINE BIOSYNTHESIS PROTEIN 1"/>
    <property type="match status" value="1"/>
</dbReference>
<dbReference type="PANTHER" id="PTHR43397:SF1">
    <property type="entry name" value="ERGOTHIONEINE BIOSYNTHESIS PROTEIN 1"/>
    <property type="match status" value="1"/>
</dbReference>